<accession>G0WDV7</accession>
<dbReference type="EMBL" id="HE580273">
    <property type="protein sequence ID" value="CCD25968.2"/>
    <property type="molecule type" value="Genomic_DNA"/>
</dbReference>
<organism evidence="1 2">
    <name type="scientific">Naumovozyma dairenensis (strain ATCC 10597 / BCRC 20456 / CBS 421 / NBRC 0211 / NRRL Y-12639)</name>
    <name type="common">Saccharomyces dairenensis</name>
    <dbReference type="NCBI Taxonomy" id="1071378"/>
    <lineage>
        <taxon>Eukaryota</taxon>
        <taxon>Fungi</taxon>
        <taxon>Dikarya</taxon>
        <taxon>Ascomycota</taxon>
        <taxon>Saccharomycotina</taxon>
        <taxon>Saccharomycetes</taxon>
        <taxon>Saccharomycetales</taxon>
        <taxon>Saccharomycetaceae</taxon>
        <taxon>Naumovozyma</taxon>
    </lineage>
</organism>
<dbReference type="OMA" id="YRKFIQC"/>
<dbReference type="STRING" id="1071378.G0WDV7"/>
<dbReference type="KEGG" id="ndi:NDAI_0G01930"/>
<sequence>MNLDLTSEDIEWIVCFALIQHRNKKIWKLVTNKLEKRKDFPVDVCEVIPSKLNKVMLNKREHFDQLKPIYMFNRNAHFETLTKHLFDKPQIFSTFSDDISKVNMTKWYYPRYKLLLLELFEKNSNNIKIDTKLYHLFQCFQELTISFCCFQLDSDFLFLRNFLCKTLLYRTIFKDILSLYLNYLTNDQGSDDEKKKANAIRNKRANTSLIWTMKLHLKTVVNIFNFQIHNASPPRKEAVVIQLIEKYLLLIGNLFHVLINLLDRSLLKYHNTKTAYVKLYQRKKNILPHYYWDDFKNILQTYSQFEDIKEEGTDFLKCTLRELIELVGGINWRKLKEKGKCEGTKFREIKVAIQFIQAELLLLRDSNLIALFYSNTRDIFN</sequence>
<dbReference type="AlphaFoldDB" id="G0WDV7"/>
<keyword evidence="2" id="KW-1185">Reference proteome</keyword>
<dbReference type="Proteomes" id="UP000000689">
    <property type="component" value="Chromosome 7"/>
</dbReference>
<gene>
    <name evidence="1" type="primary">NDAI0G01930</name>
    <name evidence="1" type="ordered locus">NDAI_0G01930</name>
</gene>
<proteinExistence type="predicted"/>
<evidence type="ECO:0000313" key="2">
    <source>
        <dbReference type="Proteomes" id="UP000000689"/>
    </source>
</evidence>
<name>G0WDV7_NAUDC</name>
<dbReference type="GeneID" id="11497364"/>
<dbReference type="OrthoDB" id="4055114at2759"/>
<protein>
    <submittedName>
        <fullName evidence="1">Uncharacterized protein</fullName>
    </submittedName>
</protein>
<reference evidence="1 2" key="1">
    <citation type="journal article" date="2011" name="Proc. Natl. Acad. Sci. U.S.A.">
        <title>Evolutionary erosion of yeast sex chromosomes by mating-type switching accidents.</title>
        <authorList>
            <person name="Gordon J.L."/>
            <person name="Armisen D."/>
            <person name="Proux-Wera E."/>
            <person name="Oheigeartaigh S.S."/>
            <person name="Byrne K.P."/>
            <person name="Wolfe K.H."/>
        </authorList>
    </citation>
    <scope>NUCLEOTIDE SEQUENCE [LARGE SCALE GENOMIC DNA]</scope>
    <source>
        <strain evidence="2">ATCC 10597 / BCRC 20456 / CBS 421 / NBRC 0211 / NRRL Y-12639</strain>
    </source>
</reference>
<dbReference type="RefSeq" id="XP_003671211.2">
    <property type="nucleotide sequence ID" value="XM_003671163.2"/>
</dbReference>
<evidence type="ECO:0000313" key="1">
    <source>
        <dbReference type="EMBL" id="CCD25968.2"/>
    </source>
</evidence>
<dbReference type="HOGENOM" id="CLU_061029_0_0_1"/>